<evidence type="ECO:0008006" key="8">
    <source>
        <dbReference type="Google" id="ProtNLM"/>
    </source>
</evidence>
<feature type="transmembrane region" description="Helical" evidence="5">
    <location>
        <begin position="155"/>
        <end position="177"/>
    </location>
</feature>
<reference evidence="6" key="2">
    <citation type="submission" date="2020-02" db="EMBL/GenBank/DDBJ databases">
        <authorList>
            <person name="Gilchrist C.L.M."/>
            <person name="Chooi Y.-H."/>
        </authorList>
    </citation>
    <scope>NUCLEOTIDE SEQUENCE</scope>
    <source>
        <strain evidence="6">MST-FP2251</strain>
    </source>
</reference>
<feature type="transmembrane region" description="Helical" evidence="5">
    <location>
        <begin position="15"/>
        <end position="37"/>
    </location>
</feature>
<feature type="transmembrane region" description="Helical" evidence="5">
    <location>
        <begin position="118"/>
        <end position="143"/>
    </location>
</feature>
<keyword evidence="2 5" id="KW-0812">Transmembrane</keyword>
<dbReference type="EMBL" id="VCAU01000030">
    <property type="protein sequence ID" value="KAF9889989.1"/>
    <property type="molecule type" value="Genomic_DNA"/>
</dbReference>
<feature type="transmembrane region" description="Helical" evidence="5">
    <location>
        <begin position="44"/>
        <end position="64"/>
    </location>
</feature>
<evidence type="ECO:0000256" key="5">
    <source>
        <dbReference type="SAM" id="Phobius"/>
    </source>
</evidence>
<protein>
    <recommendedName>
        <fullName evidence="8">RTA1 domain protein</fullName>
    </recommendedName>
</protein>
<keyword evidence="4 5" id="KW-0472">Membrane</keyword>
<evidence type="ECO:0000256" key="1">
    <source>
        <dbReference type="ARBA" id="ARBA00004141"/>
    </source>
</evidence>
<dbReference type="GO" id="GO:0016020">
    <property type="term" value="C:membrane"/>
    <property type="evidence" value="ECO:0007669"/>
    <property type="project" value="UniProtKB-SubCell"/>
</dbReference>
<evidence type="ECO:0000256" key="3">
    <source>
        <dbReference type="ARBA" id="ARBA00022989"/>
    </source>
</evidence>
<comment type="caution">
    <text evidence="6">The sequence shown here is derived from an EMBL/GenBank/DDBJ whole genome shotgun (WGS) entry which is preliminary data.</text>
</comment>
<keyword evidence="7" id="KW-1185">Reference proteome</keyword>
<dbReference type="PANTHER" id="PTHR31465:SF35">
    <property type="entry name" value="RTA1 DOMAIN PROTEIN-RELATED"/>
    <property type="match status" value="1"/>
</dbReference>
<dbReference type="Proteomes" id="UP001194746">
    <property type="component" value="Unassembled WGS sequence"/>
</dbReference>
<feature type="transmembrane region" description="Helical" evidence="5">
    <location>
        <begin position="236"/>
        <end position="255"/>
    </location>
</feature>
<evidence type="ECO:0000313" key="6">
    <source>
        <dbReference type="EMBL" id="KAF9889989.1"/>
    </source>
</evidence>
<keyword evidence="3 5" id="KW-1133">Transmembrane helix</keyword>
<name>A0AAD4CNW4_ASPNN</name>
<reference evidence="6" key="1">
    <citation type="journal article" date="2019" name="Beilstein J. Org. Chem.">
        <title>Nanangenines: drimane sesquiterpenoids as the dominant metabolite cohort of a novel Australian fungus, Aspergillus nanangensis.</title>
        <authorList>
            <person name="Lacey H.J."/>
            <person name="Gilchrist C.L.M."/>
            <person name="Crombie A."/>
            <person name="Kalaitzis J.A."/>
            <person name="Vuong D."/>
            <person name="Rutledge P.J."/>
            <person name="Turner P."/>
            <person name="Pitt J.I."/>
            <person name="Lacey E."/>
            <person name="Chooi Y.H."/>
            <person name="Piggott A.M."/>
        </authorList>
    </citation>
    <scope>NUCLEOTIDE SEQUENCE</scope>
    <source>
        <strain evidence="6">MST-FP2251</strain>
    </source>
</reference>
<evidence type="ECO:0000256" key="4">
    <source>
        <dbReference type="ARBA" id="ARBA00023136"/>
    </source>
</evidence>
<dbReference type="PANTHER" id="PTHR31465">
    <property type="entry name" value="PROTEIN RTA1-RELATED"/>
    <property type="match status" value="1"/>
</dbReference>
<gene>
    <name evidence="6" type="ORF">FE257_006669</name>
</gene>
<accession>A0AAD4CNW4</accession>
<dbReference type="PROSITE" id="PS51257">
    <property type="entry name" value="PROKAR_LIPOPROTEIN"/>
    <property type="match status" value="1"/>
</dbReference>
<proteinExistence type="predicted"/>
<dbReference type="Pfam" id="PF04479">
    <property type="entry name" value="RTA1"/>
    <property type="match status" value="1"/>
</dbReference>
<organism evidence="6 7">
    <name type="scientific">Aspergillus nanangensis</name>
    <dbReference type="NCBI Taxonomy" id="2582783"/>
    <lineage>
        <taxon>Eukaryota</taxon>
        <taxon>Fungi</taxon>
        <taxon>Dikarya</taxon>
        <taxon>Ascomycota</taxon>
        <taxon>Pezizomycotina</taxon>
        <taxon>Eurotiomycetes</taxon>
        <taxon>Eurotiomycetidae</taxon>
        <taxon>Eurotiales</taxon>
        <taxon>Aspergillaceae</taxon>
        <taxon>Aspergillus</taxon>
        <taxon>Aspergillus subgen. Circumdati</taxon>
    </lineage>
</organism>
<evidence type="ECO:0000256" key="2">
    <source>
        <dbReference type="ARBA" id="ARBA00022692"/>
    </source>
</evidence>
<comment type="subcellular location">
    <subcellularLocation>
        <location evidence="1">Membrane</location>
        <topology evidence="1">Multi-pass membrane protein</topology>
    </subcellularLocation>
</comment>
<evidence type="ECO:0000313" key="7">
    <source>
        <dbReference type="Proteomes" id="UP001194746"/>
    </source>
</evidence>
<dbReference type="InterPro" id="IPR007568">
    <property type="entry name" value="RTA1"/>
</dbReference>
<feature type="transmembrane region" description="Helical" evidence="5">
    <location>
        <begin position="198"/>
        <end position="216"/>
    </location>
</feature>
<feature type="transmembrane region" description="Helical" evidence="5">
    <location>
        <begin position="76"/>
        <end position="98"/>
    </location>
</feature>
<dbReference type="AlphaFoldDB" id="A0AAD4CNW4"/>
<sequence>MVVGKFQLYHYDPSLTAGVIATACFGIATAVHAIFFFARRTWYFTPFMIGGIFETIGYLGRILSSRETPDWTTGPYIMQTLLLLLAPALFAASIYMILGRIIVLTDGDSRSIIRGRWITRIFVIGDVVSFFAQSAGGGILAQADSKEKQDMGNNIIIGGLMIQIVFFALFILVSAIFHVRMLRRPTSRAVEANEPWQHFLVVLYIANFLILVRSVFRVVEFAQGTDGVLQADEYWLYIFDGLLMLLVMVLFLFYHPSRIISKATRVSSAEGRLMEDMGEMESRRRYTRLDRTTRGGYEG</sequence>